<feature type="region of interest" description="Disordered" evidence="1">
    <location>
        <begin position="75"/>
        <end position="178"/>
    </location>
</feature>
<dbReference type="Proteomes" id="UP000275078">
    <property type="component" value="Unassembled WGS sequence"/>
</dbReference>
<evidence type="ECO:0000313" key="3">
    <source>
        <dbReference type="Proteomes" id="UP000275078"/>
    </source>
</evidence>
<organism evidence="2 3">
    <name type="scientific">Ascobolus immersus RN42</name>
    <dbReference type="NCBI Taxonomy" id="1160509"/>
    <lineage>
        <taxon>Eukaryota</taxon>
        <taxon>Fungi</taxon>
        <taxon>Dikarya</taxon>
        <taxon>Ascomycota</taxon>
        <taxon>Pezizomycotina</taxon>
        <taxon>Pezizomycetes</taxon>
        <taxon>Pezizales</taxon>
        <taxon>Ascobolaceae</taxon>
        <taxon>Ascobolus</taxon>
    </lineage>
</organism>
<reference evidence="2 3" key="1">
    <citation type="journal article" date="2018" name="Nat. Ecol. Evol.">
        <title>Pezizomycetes genomes reveal the molecular basis of ectomycorrhizal truffle lifestyle.</title>
        <authorList>
            <person name="Murat C."/>
            <person name="Payen T."/>
            <person name="Noel B."/>
            <person name="Kuo A."/>
            <person name="Morin E."/>
            <person name="Chen J."/>
            <person name="Kohler A."/>
            <person name="Krizsan K."/>
            <person name="Balestrini R."/>
            <person name="Da Silva C."/>
            <person name="Montanini B."/>
            <person name="Hainaut M."/>
            <person name="Levati E."/>
            <person name="Barry K.W."/>
            <person name="Belfiori B."/>
            <person name="Cichocki N."/>
            <person name="Clum A."/>
            <person name="Dockter R.B."/>
            <person name="Fauchery L."/>
            <person name="Guy J."/>
            <person name="Iotti M."/>
            <person name="Le Tacon F."/>
            <person name="Lindquist E.A."/>
            <person name="Lipzen A."/>
            <person name="Malagnac F."/>
            <person name="Mello A."/>
            <person name="Molinier V."/>
            <person name="Miyauchi S."/>
            <person name="Poulain J."/>
            <person name="Riccioni C."/>
            <person name="Rubini A."/>
            <person name="Sitrit Y."/>
            <person name="Splivallo R."/>
            <person name="Traeger S."/>
            <person name="Wang M."/>
            <person name="Zifcakova L."/>
            <person name="Wipf D."/>
            <person name="Zambonelli A."/>
            <person name="Paolocci F."/>
            <person name="Nowrousian M."/>
            <person name="Ottonello S."/>
            <person name="Baldrian P."/>
            <person name="Spatafora J.W."/>
            <person name="Henrissat B."/>
            <person name="Nagy L.G."/>
            <person name="Aury J.M."/>
            <person name="Wincker P."/>
            <person name="Grigoriev I.V."/>
            <person name="Bonfante P."/>
            <person name="Martin F.M."/>
        </authorList>
    </citation>
    <scope>NUCLEOTIDE SEQUENCE [LARGE SCALE GENOMIC DNA]</scope>
    <source>
        <strain evidence="2 3">RN42</strain>
    </source>
</reference>
<dbReference type="EMBL" id="ML119704">
    <property type="protein sequence ID" value="RPA79017.1"/>
    <property type="molecule type" value="Genomic_DNA"/>
</dbReference>
<evidence type="ECO:0000256" key="1">
    <source>
        <dbReference type="SAM" id="MobiDB-lite"/>
    </source>
</evidence>
<keyword evidence="3" id="KW-1185">Reference proteome</keyword>
<gene>
    <name evidence="2" type="ORF">BJ508DRAFT_328737</name>
</gene>
<feature type="compositionally biased region" description="Pro residues" evidence="1">
    <location>
        <begin position="202"/>
        <end position="215"/>
    </location>
</feature>
<feature type="region of interest" description="Disordered" evidence="1">
    <location>
        <begin position="191"/>
        <end position="252"/>
    </location>
</feature>
<dbReference type="AlphaFoldDB" id="A0A3N4I0Q3"/>
<protein>
    <submittedName>
        <fullName evidence="2">Uncharacterized protein</fullName>
    </submittedName>
</protein>
<accession>A0A3N4I0Q3</accession>
<feature type="compositionally biased region" description="Basic and acidic residues" evidence="1">
    <location>
        <begin position="114"/>
        <end position="128"/>
    </location>
</feature>
<name>A0A3N4I0Q3_ASCIM</name>
<evidence type="ECO:0000313" key="2">
    <source>
        <dbReference type="EMBL" id="RPA79017.1"/>
    </source>
</evidence>
<sequence>MSHHSTSKSVKGQSKVVVPSWEELREAKRTGDAYKTSHQWAACEPTQVEHSLTKQPEGASVDTVAVSEETLFGGVTDCTNSSNADLDSSPQSTKTDGVLGSYIHPASTTTEAKSNWEEKPVQFLEDSKWANAPAPPPKAPRSASPPKLRTPSPRNRRSKWSPKPSPLERVQAPPPTVPALVYRTEMSISRWKPKFPSSSSPHSPPTWPKQAPPAPAEAEVPVVKKMTGVPVKRCGTVRCGPPGKAPVVDKSEDTSLKISKPLRRNFPEFDSLGKKIETMADSKWA</sequence>
<proteinExistence type="predicted"/>
<feature type="compositionally biased region" description="Polar residues" evidence="1">
    <location>
        <begin position="77"/>
        <end position="95"/>
    </location>
</feature>